<keyword evidence="16" id="KW-1185">Reference proteome</keyword>
<keyword evidence="6 12" id="KW-0863">Zinc-finger</keyword>
<keyword evidence="7" id="KW-0862">Zinc</keyword>
<feature type="domain" description="C2H2-type" evidence="13">
    <location>
        <begin position="402"/>
        <end position="429"/>
    </location>
</feature>
<dbReference type="Gene3D" id="3.30.160.60">
    <property type="entry name" value="Classic Zinc Finger"/>
    <property type="match status" value="9"/>
</dbReference>
<evidence type="ECO:0000256" key="9">
    <source>
        <dbReference type="ARBA" id="ARBA00023125"/>
    </source>
</evidence>
<keyword evidence="10" id="KW-0804">Transcription</keyword>
<dbReference type="STRING" id="29139.ENSVURP00010021724"/>
<organism evidence="15 16">
    <name type="scientific">Vombatus ursinus</name>
    <name type="common">Common wombat</name>
    <dbReference type="NCBI Taxonomy" id="29139"/>
    <lineage>
        <taxon>Eukaryota</taxon>
        <taxon>Metazoa</taxon>
        <taxon>Chordata</taxon>
        <taxon>Craniata</taxon>
        <taxon>Vertebrata</taxon>
        <taxon>Euteleostomi</taxon>
        <taxon>Mammalia</taxon>
        <taxon>Metatheria</taxon>
        <taxon>Diprotodontia</taxon>
        <taxon>Vombatidae</taxon>
        <taxon>Vombatus</taxon>
    </lineage>
</organism>
<evidence type="ECO:0000313" key="16">
    <source>
        <dbReference type="Proteomes" id="UP000314987"/>
    </source>
</evidence>
<evidence type="ECO:0000259" key="13">
    <source>
        <dbReference type="PROSITE" id="PS50157"/>
    </source>
</evidence>
<feature type="domain" description="C2H2-type" evidence="13">
    <location>
        <begin position="318"/>
        <end position="345"/>
    </location>
</feature>
<evidence type="ECO:0000256" key="7">
    <source>
        <dbReference type="ARBA" id="ARBA00022833"/>
    </source>
</evidence>
<dbReference type="PANTHER" id="PTHR24404:SF100">
    <property type="entry name" value="ZINC FINGER PROTEIN 501"/>
    <property type="match status" value="1"/>
</dbReference>
<dbReference type="FunFam" id="3.30.160.60:FF:001532">
    <property type="entry name" value="Zinc finger protein 483"/>
    <property type="match status" value="1"/>
</dbReference>
<dbReference type="GO" id="GO:0003700">
    <property type="term" value="F:DNA-binding transcription factor activity"/>
    <property type="evidence" value="ECO:0007669"/>
    <property type="project" value="TreeGrafter"/>
</dbReference>
<dbReference type="FunFam" id="3.30.160.60:FF:000292">
    <property type="entry name" value="zinc finger protein 619"/>
    <property type="match status" value="1"/>
</dbReference>
<evidence type="ECO:0000256" key="11">
    <source>
        <dbReference type="ARBA" id="ARBA00023242"/>
    </source>
</evidence>
<dbReference type="Ensembl" id="ENSVURT00010024741.1">
    <property type="protein sequence ID" value="ENSVURP00010021724.1"/>
    <property type="gene ID" value="ENSVURG00010016665.1"/>
</dbReference>
<dbReference type="SUPFAM" id="SSF57667">
    <property type="entry name" value="beta-beta-alpha zinc fingers"/>
    <property type="match status" value="5"/>
</dbReference>
<dbReference type="GO" id="GO:0008270">
    <property type="term" value="F:zinc ion binding"/>
    <property type="evidence" value="ECO:0007669"/>
    <property type="project" value="UniProtKB-KW"/>
</dbReference>
<dbReference type="PROSITE" id="PS00028">
    <property type="entry name" value="ZINC_FINGER_C2H2_1"/>
    <property type="match status" value="8"/>
</dbReference>
<accession>A0A4X2LA08</accession>
<feature type="domain" description="C2H2-type" evidence="13">
    <location>
        <begin position="430"/>
        <end position="457"/>
    </location>
</feature>
<dbReference type="SUPFAM" id="SSF109640">
    <property type="entry name" value="KRAB domain (Kruppel-associated box)"/>
    <property type="match status" value="1"/>
</dbReference>
<evidence type="ECO:0000313" key="15">
    <source>
        <dbReference type="Ensembl" id="ENSVURP00010021724.1"/>
    </source>
</evidence>
<protein>
    <submittedName>
        <fullName evidence="15">Uncharacterized protein</fullName>
    </submittedName>
</protein>
<dbReference type="SMART" id="SM00349">
    <property type="entry name" value="KRAB"/>
    <property type="match status" value="1"/>
</dbReference>
<name>A0A4X2LA08_VOMUR</name>
<dbReference type="InterPro" id="IPR050589">
    <property type="entry name" value="Ikaros_C2H2-ZF"/>
</dbReference>
<sequence length="458" mass="52949">MFQESVTFKDVAVEFTGEEWRQLDRAQRSLFRDVMLENYRNLVSLGLTVAKPNLIFLLERGEAPWTLQRQIPGGTSSDCPCWDPRYEATEIPVWDISLGESSKERLKKDYSKNCKLRENSESDGGLEQQDSQNVSKQITVIERNSPTLKASQCDIFGKGFGVGMLLITQKRIRTGKYLSKCDTRETNLKQQSDERQHNELFSEKLSSKSKYSKSFSCCSELTEHHRIYTGEKPRECNECGKSFDRSGSPADHKRVHTGEKPFECNDCGKSFRWNGELIAHQRIHTGEKPFECNDCGKSFTWSGQLTEHKRIHTGEKPFKCRECGKSFNRGGHLTRHKRIHTGEKPFKCSECGKCFIRSWQLTTHKRIHTGEKPFECGECGKCFIQCGDLTRHKRIHTGLKPFECNECGKSFSWKQELTAHMRIHTGERPFECHECGKSFRWRQQFTAHKRIHTGEKLL</sequence>
<dbReference type="GO" id="GO:0000978">
    <property type="term" value="F:RNA polymerase II cis-regulatory region sequence-specific DNA binding"/>
    <property type="evidence" value="ECO:0007669"/>
    <property type="project" value="TreeGrafter"/>
</dbReference>
<reference evidence="15" key="2">
    <citation type="submission" date="2025-08" db="UniProtKB">
        <authorList>
            <consortium name="Ensembl"/>
        </authorList>
    </citation>
    <scope>IDENTIFICATION</scope>
</reference>
<dbReference type="PROSITE" id="PS50805">
    <property type="entry name" value="KRAB"/>
    <property type="match status" value="1"/>
</dbReference>
<keyword evidence="11" id="KW-0539">Nucleus</keyword>
<dbReference type="Gene3D" id="6.10.140.140">
    <property type="match status" value="1"/>
</dbReference>
<dbReference type="PANTHER" id="PTHR24404">
    <property type="entry name" value="ZINC FINGER PROTEIN"/>
    <property type="match status" value="1"/>
</dbReference>
<proteinExistence type="inferred from homology"/>
<dbReference type="FunFam" id="3.30.160.60:FF:002343">
    <property type="entry name" value="Zinc finger protein 33A"/>
    <property type="match status" value="2"/>
</dbReference>
<feature type="domain" description="C2H2-type" evidence="13">
    <location>
        <begin position="234"/>
        <end position="261"/>
    </location>
</feature>
<reference evidence="16" key="1">
    <citation type="submission" date="2018-12" db="EMBL/GenBank/DDBJ databases">
        <authorList>
            <person name="Yazar S."/>
        </authorList>
    </citation>
    <scope>NUCLEOTIDE SEQUENCE [LARGE SCALE GENOMIC DNA]</scope>
</reference>
<evidence type="ECO:0000256" key="2">
    <source>
        <dbReference type="ARBA" id="ARBA00004123"/>
    </source>
</evidence>
<dbReference type="InterPro" id="IPR013087">
    <property type="entry name" value="Znf_C2H2_type"/>
</dbReference>
<dbReference type="GO" id="GO:0006357">
    <property type="term" value="P:regulation of transcription by RNA polymerase II"/>
    <property type="evidence" value="ECO:0007669"/>
    <property type="project" value="TreeGrafter"/>
</dbReference>
<dbReference type="Pfam" id="PF01352">
    <property type="entry name" value="KRAB"/>
    <property type="match status" value="1"/>
</dbReference>
<reference evidence="15" key="3">
    <citation type="submission" date="2025-09" db="UniProtKB">
        <authorList>
            <consortium name="Ensembl"/>
        </authorList>
    </citation>
    <scope>IDENTIFICATION</scope>
</reference>
<dbReference type="FunFam" id="3.30.160.60:FF:000638">
    <property type="entry name" value="Zinc finger protein 184"/>
    <property type="match status" value="1"/>
</dbReference>
<evidence type="ECO:0000256" key="10">
    <source>
        <dbReference type="ARBA" id="ARBA00023163"/>
    </source>
</evidence>
<dbReference type="CDD" id="cd07765">
    <property type="entry name" value="KRAB_A-box"/>
    <property type="match status" value="1"/>
</dbReference>
<evidence type="ECO:0000256" key="6">
    <source>
        <dbReference type="ARBA" id="ARBA00022771"/>
    </source>
</evidence>
<dbReference type="FunFam" id="3.30.160.60:FF:000912">
    <property type="entry name" value="Zinc finger protein 660"/>
    <property type="match status" value="1"/>
</dbReference>
<evidence type="ECO:0000256" key="8">
    <source>
        <dbReference type="ARBA" id="ARBA00023015"/>
    </source>
</evidence>
<dbReference type="PROSITE" id="PS50157">
    <property type="entry name" value="ZINC_FINGER_C2H2_2"/>
    <property type="match status" value="8"/>
</dbReference>
<feature type="domain" description="C2H2-type" evidence="13">
    <location>
        <begin position="290"/>
        <end position="317"/>
    </location>
</feature>
<keyword evidence="9" id="KW-0238">DNA-binding</keyword>
<dbReference type="Proteomes" id="UP000314987">
    <property type="component" value="Unassembled WGS sequence"/>
</dbReference>
<dbReference type="AlphaFoldDB" id="A0A4X2LA08"/>
<keyword evidence="8" id="KW-0805">Transcription regulation</keyword>
<dbReference type="InterPro" id="IPR036051">
    <property type="entry name" value="KRAB_dom_sf"/>
</dbReference>
<dbReference type="OMA" id="FGCIKKL"/>
<evidence type="ECO:0000256" key="4">
    <source>
        <dbReference type="ARBA" id="ARBA00022723"/>
    </source>
</evidence>
<dbReference type="InterPro" id="IPR036236">
    <property type="entry name" value="Znf_C2H2_sf"/>
</dbReference>
<dbReference type="SMART" id="SM00355">
    <property type="entry name" value="ZnF_C2H2"/>
    <property type="match status" value="8"/>
</dbReference>
<gene>
    <name evidence="15" type="primary">LOC114041198</name>
</gene>
<dbReference type="GeneTree" id="ENSGT00950000182890"/>
<comment type="function">
    <text evidence="1">May be involved in transcriptional regulation.</text>
</comment>
<dbReference type="FunFam" id="3.30.160.60:FF:000688">
    <property type="entry name" value="zinc finger protein 197 isoform X1"/>
    <property type="match status" value="1"/>
</dbReference>
<dbReference type="InterPro" id="IPR001909">
    <property type="entry name" value="KRAB"/>
</dbReference>
<feature type="domain" description="C2H2-type" evidence="13">
    <location>
        <begin position="262"/>
        <end position="289"/>
    </location>
</feature>
<evidence type="ECO:0000256" key="5">
    <source>
        <dbReference type="ARBA" id="ARBA00022737"/>
    </source>
</evidence>
<evidence type="ECO:0000259" key="14">
    <source>
        <dbReference type="PROSITE" id="PS50805"/>
    </source>
</evidence>
<evidence type="ECO:0000256" key="1">
    <source>
        <dbReference type="ARBA" id="ARBA00003767"/>
    </source>
</evidence>
<keyword evidence="5" id="KW-0677">Repeat</keyword>
<comment type="similarity">
    <text evidence="3">Belongs to the krueppel C2H2-type zinc-finger protein family.</text>
</comment>
<evidence type="ECO:0000256" key="3">
    <source>
        <dbReference type="ARBA" id="ARBA00006991"/>
    </source>
</evidence>
<comment type="subcellular location">
    <subcellularLocation>
        <location evidence="2">Nucleus</location>
    </subcellularLocation>
</comment>
<keyword evidence="4" id="KW-0479">Metal-binding</keyword>
<dbReference type="Pfam" id="PF00096">
    <property type="entry name" value="zf-C2H2"/>
    <property type="match status" value="7"/>
</dbReference>
<dbReference type="FunFam" id="3.30.160.60:FF:000710">
    <property type="entry name" value="Zinc finger protein 768"/>
    <property type="match status" value="1"/>
</dbReference>
<dbReference type="GO" id="GO:0005634">
    <property type="term" value="C:nucleus"/>
    <property type="evidence" value="ECO:0007669"/>
    <property type="project" value="UniProtKB-SubCell"/>
</dbReference>
<feature type="domain" description="C2H2-type" evidence="13">
    <location>
        <begin position="374"/>
        <end position="401"/>
    </location>
</feature>
<feature type="domain" description="KRAB" evidence="14">
    <location>
        <begin position="6"/>
        <end position="77"/>
    </location>
</feature>
<feature type="domain" description="C2H2-type" evidence="13">
    <location>
        <begin position="346"/>
        <end position="373"/>
    </location>
</feature>
<evidence type="ECO:0000256" key="12">
    <source>
        <dbReference type="PROSITE-ProRule" id="PRU00042"/>
    </source>
</evidence>